<keyword evidence="9" id="KW-1185">Reference proteome</keyword>
<evidence type="ECO:0000313" key="10">
    <source>
        <dbReference type="RefSeq" id="XP_065654384.1"/>
    </source>
</evidence>
<name>A0ABM4BYR5_HYDVU</name>
<dbReference type="PANTHER" id="PTHR12027">
    <property type="entry name" value="WNT RELATED"/>
    <property type="match status" value="1"/>
</dbReference>
<keyword evidence="6 8" id="KW-0879">Wnt signaling pathway</keyword>
<dbReference type="InterPro" id="IPR005817">
    <property type="entry name" value="Wnt"/>
</dbReference>
<evidence type="ECO:0000313" key="9">
    <source>
        <dbReference type="Proteomes" id="UP001652625"/>
    </source>
</evidence>
<keyword evidence="3 8" id="KW-0217">Developmental protein</keyword>
<keyword evidence="7" id="KW-1015">Disulfide bond</keyword>
<protein>
    <recommendedName>
        <fullName evidence="8">Protein Wnt</fullName>
    </recommendedName>
</protein>
<evidence type="ECO:0000256" key="4">
    <source>
        <dbReference type="ARBA" id="ARBA00022525"/>
    </source>
</evidence>
<evidence type="ECO:0000256" key="5">
    <source>
        <dbReference type="ARBA" id="ARBA00022530"/>
    </source>
</evidence>
<reference evidence="10" key="1">
    <citation type="submission" date="2025-08" db="UniProtKB">
        <authorList>
            <consortium name="RefSeq"/>
        </authorList>
    </citation>
    <scope>IDENTIFICATION</scope>
</reference>
<evidence type="ECO:0000256" key="6">
    <source>
        <dbReference type="ARBA" id="ARBA00022687"/>
    </source>
</evidence>
<dbReference type="PANTHER" id="PTHR12027:SF97">
    <property type="entry name" value="PROTEIN WNT-4"/>
    <property type="match status" value="1"/>
</dbReference>
<keyword evidence="4" id="KW-0964">Secreted</keyword>
<gene>
    <name evidence="10" type="primary">hywnt9/10b</name>
</gene>
<dbReference type="PRINTS" id="PR01349">
    <property type="entry name" value="WNTPROTEIN"/>
</dbReference>
<dbReference type="InterPro" id="IPR043158">
    <property type="entry name" value="Wnt_C"/>
</dbReference>
<dbReference type="GeneID" id="100198339"/>
<accession>A0ABM4BYR5</accession>
<evidence type="ECO:0000256" key="1">
    <source>
        <dbReference type="ARBA" id="ARBA00004498"/>
    </source>
</evidence>
<dbReference type="Gene3D" id="3.30.2460.20">
    <property type="match status" value="1"/>
</dbReference>
<comment type="function">
    <text evidence="8">Ligand for members of the frizzled family of seven transmembrane receptors.</text>
</comment>
<sequence length="335" mass="37960">MFNLIYCRERQHKASCLNFPYFMRQQTPLSYSTQPANFTFNNALTSELLYNASRIATDACEQQFQHQQWNCSLSTFNKLTKRASRETSFLFAIYSAGLAHSIAAACSRGLIENCKCHSTNNKIYRMTEREVIYEDASCASNSIAFGITESRKMLHNDKENDLKWRINEHNKEAGRKMLNSNVLNRQVSCQCHGASGACAIKKCAQQIPFFKAIGQQIMLKYNNAIQVQSDNNVFSSKLIPYHLENLQEITENDLVYNQPSPNFCELDKHSGSLGTRGRICSANSTGSDSCGKLCCNRGYSEKTTFITVSCRCRFAYCCDVKCESCQKKVVTQFCN</sequence>
<dbReference type="Pfam" id="PF00110">
    <property type="entry name" value="wnt"/>
    <property type="match status" value="1"/>
</dbReference>
<dbReference type="CDD" id="cd13113">
    <property type="entry name" value="Wnt"/>
    <property type="match status" value="1"/>
</dbReference>
<organism evidence="9 10">
    <name type="scientific">Hydra vulgaris</name>
    <name type="common">Hydra</name>
    <name type="synonym">Hydra attenuata</name>
    <dbReference type="NCBI Taxonomy" id="6087"/>
    <lineage>
        <taxon>Eukaryota</taxon>
        <taxon>Metazoa</taxon>
        <taxon>Cnidaria</taxon>
        <taxon>Hydrozoa</taxon>
        <taxon>Hydroidolina</taxon>
        <taxon>Anthoathecata</taxon>
        <taxon>Aplanulata</taxon>
        <taxon>Hydridae</taxon>
        <taxon>Hydra</taxon>
    </lineage>
</organism>
<evidence type="ECO:0000256" key="7">
    <source>
        <dbReference type="ARBA" id="ARBA00023157"/>
    </source>
</evidence>
<dbReference type="SMART" id="SM00097">
    <property type="entry name" value="WNT1"/>
    <property type="match status" value="1"/>
</dbReference>
<keyword evidence="5" id="KW-0272">Extracellular matrix</keyword>
<evidence type="ECO:0000256" key="2">
    <source>
        <dbReference type="ARBA" id="ARBA00005683"/>
    </source>
</evidence>
<evidence type="ECO:0000256" key="8">
    <source>
        <dbReference type="RuleBase" id="RU003500"/>
    </source>
</evidence>
<evidence type="ECO:0000256" key="3">
    <source>
        <dbReference type="ARBA" id="ARBA00022473"/>
    </source>
</evidence>
<dbReference type="Proteomes" id="UP001652625">
    <property type="component" value="Chromosome 06"/>
</dbReference>
<comment type="subcellular location">
    <subcellularLocation>
        <location evidence="1 8">Secreted</location>
        <location evidence="1 8">Extracellular space</location>
        <location evidence="1 8">Extracellular matrix</location>
    </subcellularLocation>
</comment>
<comment type="similarity">
    <text evidence="2 8">Belongs to the Wnt family.</text>
</comment>
<dbReference type="RefSeq" id="XP_065654384.1">
    <property type="nucleotide sequence ID" value="XM_065798312.1"/>
</dbReference>
<proteinExistence type="inferred from homology"/>